<reference evidence="2 3" key="1">
    <citation type="submission" date="2020-03" db="EMBL/GenBank/DDBJ databases">
        <title>Sequencing the genomes of 1000 actinobacteria strains.</title>
        <authorList>
            <person name="Klenk H.-P."/>
        </authorList>
    </citation>
    <scope>NUCLEOTIDE SEQUENCE [LARGE SCALE GENOMIC DNA]</scope>
    <source>
        <strain evidence="2 3">DSM 45685</strain>
    </source>
</reference>
<dbReference type="RefSeq" id="WP_208415797.1">
    <property type="nucleotide sequence ID" value="NZ_JAAOYM010000001.1"/>
</dbReference>
<dbReference type="Proteomes" id="UP000545493">
    <property type="component" value="Unassembled WGS sequence"/>
</dbReference>
<dbReference type="GO" id="GO:0071949">
    <property type="term" value="F:FAD binding"/>
    <property type="evidence" value="ECO:0007669"/>
    <property type="project" value="InterPro"/>
</dbReference>
<dbReference type="SUPFAM" id="SSF51905">
    <property type="entry name" value="FAD/NAD(P)-binding domain"/>
    <property type="match status" value="1"/>
</dbReference>
<dbReference type="Pfam" id="PF01494">
    <property type="entry name" value="FAD_binding_3"/>
    <property type="match status" value="1"/>
</dbReference>
<comment type="caution">
    <text evidence="2">The sequence shown here is derived from an EMBL/GenBank/DDBJ whole genome shotgun (WGS) entry which is preliminary data.</text>
</comment>
<dbReference type="AlphaFoldDB" id="A0A7X5UU80"/>
<dbReference type="GO" id="GO:0016628">
    <property type="term" value="F:oxidoreductase activity, acting on the CH-CH group of donors, NAD or NADP as acceptor"/>
    <property type="evidence" value="ECO:0007669"/>
    <property type="project" value="InterPro"/>
</dbReference>
<dbReference type="NCBIfam" id="TIGR02032">
    <property type="entry name" value="GG-red-SF"/>
    <property type="match status" value="1"/>
</dbReference>
<accession>A0A7X5UU80</accession>
<evidence type="ECO:0000259" key="1">
    <source>
        <dbReference type="Pfam" id="PF01494"/>
    </source>
</evidence>
<name>A0A7X5UU80_9PSEU</name>
<dbReference type="PANTHER" id="PTHR42685">
    <property type="entry name" value="GERANYLGERANYL DIPHOSPHATE REDUCTASE"/>
    <property type="match status" value="1"/>
</dbReference>
<dbReference type="PRINTS" id="PR00420">
    <property type="entry name" value="RNGMNOXGNASE"/>
</dbReference>
<dbReference type="Gene3D" id="3.50.50.60">
    <property type="entry name" value="FAD/NAD(P)-binding domain"/>
    <property type="match status" value="1"/>
</dbReference>
<keyword evidence="3" id="KW-1185">Reference proteome</keyword>
<dbReference type="InterPro" id="IPR002938">
    <property type="entry name" value="FAD-bd"/>
</dbReference>
<dbReference type="EMBL" id="JAAOYM010000001">
    <property type="protein sequence ID" value="NIJ14344.1"/>
    <property type="molecule type" value="Genomic_DNA"/>
</dbReference>
<gene>
    <name evidence="2" type="ORF">FHU38_004688</name>
</gene>
<evidence type="ECO:0000313" key="3">
    <source>
        <dbReference type="Proteomes" id="UP000545493"/>
    </source>
</evidence>
<protein>
    <submittedName>
        <fullName evidence="2">Geranylgeranyl reductase family protein</fullName>
    </submittedName>
</protein>
<feature type="domain" description="FAD-binding" evidence="1">
    <location>
        <begin position="22"/>
        <end position="198"/>
    </location>
</feature>
<organism evidence="2 3">
    <name type="scientific">Saccharomonospora amisosensis</name>
    <dbReference type="NCBI Taxonomy" id="1128677"/>
    <lineage>
        <taxon>Bacteria</taxon>
        <taxon>Bacillati</taxon>
        <taxon>Actinomycetota</taxon>
        <taxon>Actinomycetes</taxon>
        <taxon>Pseudonocardiales</taxon>
        <taxon>Pseudonocardiaceae</taxon>
        <taxon>Saccharomonospora</taxon>
    </lineage>
</organism>
<dbReference type="InterPro" id="IPR050407">
    <property type="entry name" value="Geranylgeranyl_reductase"/>
</dbReference>
<dbReference type="PANTHER" id="PTHR42685:SF22">
    <property type="entry name" value="CONDITIONED MEDIUM FACTOR RECEPTOR 1"/>
    <property type="match status" value="1"/>
</dbReference>
<proteinExistence type="predicted"/>
<evidence type="ECO:0000313" key="2">
    <source>
        <dbReference type="EMBL" id="NIJ14344.1"/>
    </source>
</evidence>
<sequence>MTNAAGPHGADTTADDIADETADVIVVGAGPAGSTAATYLARAGLDVLLLEKSEFPRDKVCGDGLTPRGVKQLIDLGIDTSEDAGWVHSRGLRILTGELTLELDWPELTSYPPYGVARTRHDFDDLLARTAVRAGARLRQRTTVTAALTDERTGRVIGVEGKAGQEKRPVRHRAPLVLACDGVSARLALSVGIEKHDKRPMGVAVRRYYKSPRHDEPYIEGHLELWDRSDPRDPKLLPGYGWAFPLGDGTVNVGLGILSTSKAFRNTDYRALLRSWLDSTPPEWGYQEENAIGRIGGAGLPMGFNRTPHYRDGLLLLGDAGGMVSPFNGEGIAAAMESARLAAEYVVQALARPEGPSRERALHGYPRAVGELMGGYYQLGNLFAKAIGKPRIMRLATKYGLRINPLIPLVFKGMSGCYDTSGGDAVDRLVTVLSRLAPTPR</sequence>
<dbReference type="InterPro" id="IPR036188">
    <property type="entry name" value="FAD/NAD-bd_sf"/>
</dbReference>
<dbReference type="InterPro" id="IPR011777">
    <property type="entry name" value="Geranylgeranyl_Rdtase_fam"/>
</dbReference>